<evidence type="ECO:0000313" key="1">
    <source>
        <dbReference type="EMBL" id="CAE8678787.1"/>
    </source>
</evidence>
<gene>
    <name evidence="1" type="ORF">PGLA2088_LOCUS21001</name>
</gene>
<sequence>MTLLRDSLGVPLNLGIRECVDDDNHYDVDAVDDNDNYYNNHDVDDSATTTTMMTTVTTTTEENSDNNNIIIINNNRAISMSYKCFHGFGCLGLKMLLLSSSRRRLKREMLHREMCRIALARYCYFAVLLSTKNYWFTAVA</sequence>
<organism evidence="1 2">
    <name type="scientific">Polarella glacialis</name>
    <name type="common">Dinoflagellate</name>
    <dbReference type="NCBI Taxonomy" id="89957"/>
    <lineage>
        <taxon>Eukaryota</taxon>
        <taxon>Sar</taxon>
        <taxon>Alveolata</taxon>
        <taxon>Dinophyceae</taxon>
        <taxon>Suessiales</taxon>
        <taxon>Suessiaceae</taxon>
        <taxon>Polarella</taxon>
    </lineage>
</organism>
<proteinExistence type="predicted"/>
<accession>A0A813JI46</accession>
<dbReference type="Proteomes" id="UP000626109">
    <property type="component" value="Unassembled WGS sequence"/>
</dbReference>
<comment type="caution">
    <text evidence="1">The sequence shown here is derived from an EMBL/GenBank/DDBJ whole genome shotgun (WGS) entry which is preliminary data.</text>
</comment>
<reference evidence="1" key="1">
    <citation type="submission" date="2021-02" db="EMBL/GenBank/DDBJ databases">
        <authorList>
            <person name="Dougan E. K."/>
            <person name="Rhodes N."/>
            <person name="Thang M."/>
            <person name="Chan C."/>
        </authorList>
    </citation>
    <scope>NUCLEOTIDE SEQUENCE</scope>
</reference>
<name>A0A813JI46_POLGL</name>
<dbReference type="EMBL" id="CAJNNW010025710">
    <property type="protein sequence ID" value="CAE8678787.1"/>
    <property type="molecule type" value="Genomic_DNA"/>
</dbReference>
<protein>
    <submittedName>
        <fullName evidence="1">Uncharacterized protein</fullName>
    </submittedName>
</protein>
<dbReference type="AlphaFoldDB" id="A0A813JI46"/>
<evidence type="ECO:0000313" key="2">
    <source>
        <dbReference type="Proteomes" id="UP000626109"/>
    </source>
</evidence>